<name>A0AB39CJR3_9BURK</name>
<dbReference type="Pfam" id="PF06551">
    <property type="entry name" value="DUF1120"/>
    <property type="match status" value="1"/>
</dbReference>
<dbReference type="Gene3D" id="2.60.40.1090">
    <property type="entry name" value="Fimbrial-type adhesion domain"/>
    <property type="match status" value="1"/>
</dbReference>
<evidence type="ECO:0000256" key="1">
    <source>
        <dbReference type="SAM" id="SignalP"/>
    </source>
</evidence>
<sequence length="207" mass="21699">MKRTLLSLLIATTAATPMLANAASSAQLKVTGSIAPASCSIAMPGGATIDLGKIASDTLEKDDVTLLEPKSNKLQVSCDAPTLFAIKTTDERAGTNSFLSNDSYGLGTVGSIKIGYYIIQLTQAVADGKTVPVLRQSRAGSTSYEKNPGARLDRLMAFGAGNGLIPTAYKDLAVNIKLLPRIAQASTLPLNKEIKLDGLVTLELVYL</sequence>
<dbReference type="GO" id="GO:0009289">
    <property type="term" value="C:pilus"/>
    <property type="evidence" value="ECO:0007669"/>
    <property type="project" value="InterPro"/>
</dbReference>
<gene>
    <name evidence="2" type="ORF">ABRY99_01350</name>
</gene>
<dbReference type="GO" id="GO:0007155">
    <property type="term" value="P:cell adhesion"/>
    <property type="evidence" value="ECO:0007669"/>
    <property type="project" value="InterPro"/>
</dbReference>
<dbReference type="EMBL" id="CP158252">
    <property type="protein sequence ID" value="XDJ42247.1"/>
    <property type="molecule type" value="Genomic_DNA"/>
</dbReference>
<keyword evidence="1" id="KW-0732">Signal</keyword>
<dbReference type="InterPro" id="IPR010546">
    <property type="entry name" value="DUF1120"/>
</dbReference>
<accession>A0AB39CJR3</accession>
<feature type="signal peptide" evidence="1">
    <location>
        <begin position="1"/>
        <end position="22"/>
    </location>
</feature>
<organism evidence="2">
    <name type="scientific">Castellaniella ginsengisoli</name>
    <dbReference type="NCBI Taxonomy" id="546114"/>
    <lineage>
        <taxon>Bacteria</taxon>
        <taxon>Pseudomonadati</taxon>
        <taxon>Pseudomonadota</taxon>
        <taxon>Betaproteobacteria</taxon>
        <taxon>Burkholderiales</taxon>
        <taxon>Alcaligenaceae</taxon>
        <taxon>Castellaniella</taxon>
    </lineage>
</organism>
<reference evidence="2" key="1">
    <citation type="submission" date="2024-05" db="EMBL/GenBank/DDBJ databases">
        <authorList>
            <person name="Luo Y.-C."/>
            <person name="Nicholds J."/>
            <person name="Mortimer T."/>
            <person name="Maboni G."/>
        </authorList>
    </citation>
    <scope>NUCLEOTIDE SEQUENCE</scope>
    <source>
        <strain evidence="2">153920</strain>
    </source>
</reference>
<protein>
    <submittedName>
        <fullName evidence="2">DUF1120 domain-containing protein</fullName>
    </submittedName>
</protein>
<dbReference type="RefSeq" id="WP_368643576.1">
    <property type="nucleotide sequence ID" value="NZ_CP158252.1"/>
</dbReference>
<dbReference type="AlphaFoldDB" id="A0AB39CJR3"/>
<dbReference type="InterPro" id="IPR036937">
    <property type="entry name" value="Adhesion_dom_fimbrial_sf"/>
</dbReference>
<feature type="chain" id="PRO_5044210671" evidence="1">
    <location>
        <begin position="23"/>
        <end position="207"/>
    </location>
</feature>
<proteinExistence type="predicted"/>
<evidence type="ECO:0000313" key="2">
    <source>
        <dbReference type="EMBL" id="XDJ42247.1"/>
    </source>
</evidence>